<dbReference type="PANTHER" id="PTHR43591:SF10">
    <property type="entry name" value="ABC TRANSMEMBRANE TYPE-1 DOMAIN-CONTAINING PROTEIN-RELATED"/>
    <property type="match status" value="1"/>
</dbReference>
<proteinExistence type="predicted"/>
<keyword evidence="1" id="KW-0489">Methyltransferase</keyword>
<reference evidence="2" key="1">
    <citation type="journal article" date="2013" name="Genome Announc.">
        <title>Draft genome sequence of Neofusicoccum parvum isolate UCR-NP2, a fungal vascular pathogen associated with grapevine cankers.</title>
        <authorList>
            <person name="Blanco-Ulate B."/>
            <person name="Rolshausen P."/>
            <person name="Cantu D."/>
        </authorList>
    </citation>
    <scope>NUCLEOTIDE SEQUENCE [LARGE SCALE GENOMIC DNA]</scope>
    <source>
        <strain evidence="2">UCR-NP2</strain>
    </source>
</reference>
<dbReference type="Gene3D" id="3.40.50.150">
    <property type="entry name" value="Vaccinia Virus protein VP39"/>
    <property type="match status" value="1"/>
</dbReference>
<protein>
    <submittedName>
        <fullName evidence="1">Putative methyltransferase domain-containing protein</fullName>
    </submittedName>
</protein>
<dbReference type="InterPro" id="IPR029063">
    <property type="entry name" value="SAM-dependent_MTases_sf"/>
</dbReference>
<dbReference type="Proteomes" id="UP000013521">
    <property type="component" value="Unassembled WGS sequence"/>
</dbReference>
<dbReference type="CDD" id="cd02440">
    <property type="entry name" value="AdoMet_MTases"/>
    <property type="match status" value="1"/>
</dbReference>
<evidence type="ECO:0000313" key="2">
    <source>
        <dbReference type="Proteomes" id="UP000013521"/>
    </source>
</evidence>
<sequence>MSDQFPSNVIELDPDALDGQESALGEDSQSYTTSLKSSILQYKYENGRRYHAEIKDKCDVPPNVKFEIDDVEEDWLYSTPFDYIHCRFMAGSLKDWPRLMRQAFQHTKPGGWVEFQDFEMRFYTNGGEFEPGSPLDKWCDELIAGITGAGYDPEPGSKLKKWVEDAGFTNVTHKLLPIPTGTWPKDKKLKEIGAFDLVQFLEGLEAISMRTLTTLRGWSAEEVHVLLAKLREELKNPRMRLQHNM</sequence>
<gene>
    <name evidence="1" type="ORF">UCRNP2_10367</name>
</gene>
<dbReference type="Pfam" id="PF13489">
    <property type="entry name" value="Methyltransf_23"/>
    <property type="match status" value="1"/>
</dbReference>
<name>R1E5K0_BOTPV</name>
<dbReference type="GO" id="GO:0008168">
    <property type="term" value="F:methyltransferase activity"/>
    <property type="evidence" value="ECO:0007669"/>
    <property type="project" value="UniProtKB-KW"/>
</dbReference>
<dbReference type="KEGG" id="npa:UCRNP2_10367"/>
<dbReference type="AlphaFoldDB" id="R1E5K0"/>
<dbReference type="EMBL" id="KB916926">
    <property type="protein sequence ID" value="EOD42963.1"/>
    <property type="molecule type" value="Genomic_DNA"/>
</dbReference>
<dbReference type="GO" id="GO:0032259">
    <property type="term" value="P:methylation"/>
    <property type="evidence" value="ECO:0007669"/>
    <property type="project" value="UniProtKB-KW"/>
</dbReference>
<dbReference type="HOGENOM" id="CLU_010595_1_0_1"/>
<keyword evidence="1" id="KW-0808">Transferase</keyword>
<dbReference type="eggNOG" id="ENOG502QWIX">
    <property type="taxonomic scope" value="Eukaryota"/>
</dbReference>
<dbReference type="PANTHER" id="PTHR43591">
    <property type="entry name" value="METHYLTRANSFERASE"/>
    <property type="match status" value="1"/>
</dbReference>
<dbReference type="SUPFAM" id="SSF53335">
    <property type="entry name" value="S-adenosyl-L-methionine-dependent methyltransferases"/>
    <property type="match status" value="1"/>
</dbReference>
<accession>R1E5K0</accession>
<evidence type="ECO:0000313" key="1">
    <source>
        <dbReference type="EMBL" id="EOD42963.1"/>
    </source>
</evidence>
<organism evidence="1 2">
    <name type="scientific">Botryosphaeria parva (strain UCR-NP2)</name>
    <name type="common">Grapevine canker fungus</name>
    <name type="synonym">Neofusicoccum parvum</name>
    <dbReference type="NCBI Taxonomy" id="1287680"/>
    <lineage>
        <taxon>Eukaryota</taxon>
        <taxon>Fungi</taxon>
        <taxon>Dikarya</taxon>
        <taxon>Ascomycota</taxon>
        <taxon>Pezizomycotina</taxon>
        <taxon>Dothideomycetes</taxon>
        <taxon>Dothideomycetes incertae sedis</taxon>
        <taxon>Botryosphaeriales</taxon>
        <taxon>Botryosphaeriaceae</taxon>
        <taxon>Neofusicoccum</taxon>
    </lineage>
</organism>
<dbReference type="OrthoDB" id="2013972at2759"/>